<dbReference type="EMBL" id="KI913962">
    <property type="protein sequence ID" value="ETW01574.1"/>
    <property type="molecule type" value="Genomic_DNA"/>
</dbReference>
<dbReference type="AlphaFoldDB" id="A0A024U5M9"/>
<feature type="region of interest" description="Disordered" evidence="1">
    <location>
        <begin position="245"/>
        <end position="291"/>
    </location>
</feature>
<feature type="compositionally biased region" description="Basic residues" evidence="1">
    <location>
        <begin position="268"/>
        <end position="278"/>
    </location>
</feature>
<feature type="compositionally biased region" description="Basic and acidic residues" evidence="1">
    <location>
        <begin position="18"/>
        <end position="30"/>
    </location>
</feature>
<evidence type="ECO:0000313" key="2">
    <source>
        <dbReference type="EMBL" id="ETW01574.1"/>
    </source>
</evidence>
<protein>
    <submittedName>
        <fullName evidence="2">Uncharacterized protein</fullName>
    </submittedName>
</protein>
<sequence>MRFKLRFVGDCVDEHEFKGGVRGEGGPDRNHRSHIGRRVQCPSKSSGGSHRGIHWFYRVERDVYHNHRQSDRRFTQERALEHKRTSRHRCDVRQRSVDDMSSERGRILVRNGAEATIDEHDCVMSGKTRVAQPQEHASHKGQDCVWGVNFTNCPGRRAHCRRELKGGIRRRGWHEVGNWHWGPGPLKSMMQVSHDAFSPGLDRFDHRKHQWALVLGVDSFGAIDAKVGAQQRLQRHRAACRIRLKDHNARGKGQDRLDRRPPASPGAMKHRRRGRQVRRVGGSRCRFGTGK</sequence>
<proteinExistence type="predicted"/>
<feature type="compositionally biased region" description="Basic and acidic residues" evidence="1">
    <location>
        <begin position="245"/>
        <end position="261"/>
    </location>
</feature>
<feature type="compositionally biased region" description="Low complexity" evidence="1">
    <location>
        <begin position="279"/>
        <end position="291"/>
    </location>
</feature>
<feature type="region of interest" description="Disordered" evidence="1">
    <location>
        <begin position="18"/>
        <end position="49"/>
    </location>
</feature>
<gene>
    <name evidence="2" type="ORF">H310_06220</name>
</gene>
<dbReference type="VEuPathDB" id="FungiDB:H310_06220"/>
<organism evidence="2">
    <name type="scientific">Aphanomyces invadans</name>
    <dbReference type="NCBI Taxonomy" id="157072"/>
    <lineage>
        <taxon>Eukaryota</taxon>
        <taxon>Sar</taxon>
        <taxon>Stramenopiles</taxon>
        <taxon>Oomycota</taxon>
        <taxon>Saprolegniomycetes</taxon>
        <taxon>Saprolegniales</taxon>
        <taxon>Verrucalvaceae</taxon>
        <taxon>Aphanomyces</taxon>
    </lineage>
</organism>
<reference evidence="2" key="1">
    <citation type="submission" date="2013-12" db="EMBL/GenBank/DDBJ databases">
        <title>The Genome Sequence of Aphanomyces invadans NJM9701.</title>
        <authorList>
            <consortium name="The Broad Institute Genomics Platform"/>
            <person name="Russ C."/>
            <person name="Tyler B."/>
            <person name="van West P."/>
            <person name="Dieguez-Uribeondo J."/>
            <person name="Young S.K."/>
            <person name="Zeng Q."/>
            <person name="Gargeya S."/>
            <person name="Fitzgerald M."/>
            <person name="Abouelleil A."/>
            <person name="Alvarado L."/>
            <person name="Chapman S.B."/>
            <person name="Gainer-Dewar J."/>
            <person name="Goldberg J."/>
            <person name="Griggs A."/>
            <person name="Gujja S."/>
            <person name="Hansen M."/>
            <person name="Howarth C."/>
            <person name="Imamovic A."/>
            <person name="Ireland A."/>
            <person name="Larimer J."/>
            <person name="McCowan C."/>
            <person name="Murphy C."/>
            <person name="Pearson M."/>
            <person name="Poon T.W."/>
            <person name="Priest M."/>
            <person name="Roberts A."/>
            <person name="Saif S."/>
            <person name="Shea T."/>
            <person name="Sykes S."/>
            <person name="Wortman J."/>
            <person name="Nusbaum C."/>
            <person name="Birren B."/>
        </authorList>
    </citation>
    <scope>NUCLEOTIDE SEQUENCE [LARGE SCALE GENOMIC DNA]</scope>
    <source>
        <strain evidence="2">NJM9701</strain>
    </source>
</reference>
<dbReference type="GeneID" id="20083270"/>
<dbReference type="RefSeq" id="XP_008869422.1">
    <property type="nucleotide sequence ID" value="XM_008871200.1"/>
</dbReference>
<name>A0A024U5M9_9STRA</name>
<evidence type="ECO:0000256" key="1">
    <source>
        <dbReference type="SAM" id="MobiDB-lite"/>
    </source>
</evidence>
<accession>A0A024U5M9</accession>